<comment type="caution">
    <text evidence="2">The sequence shown here is derived from an EMBL/GenBank/DDBJ whole genome shotgun (WGS) entry which is preliminary data.</text>
</comment>
<name>A0A397W7E1_9GLOM</name>
<keyword evidence="1" id="KW-1133">Transmembrane helix</keyword>
<gene>
    <name evidence="2" type="ORF">C2G38_777837</name>
</gene>
<protein>
    <submittedName>
        <fullName evidence="2">Uncharacterized protein</fullName>
    </submittedName>
</protein>
<dbReference type="EMBL" id="QKWP01000024">
    <property type="protein sequence ID" value="RIB30011.1"/>
    <property type="molecule type" value="Genomic_DNA"/>
</dbReference>
<sequence>MQRPISFTYIIIVTICSLMNIIALMPATKAYEVLLRNWGGYSGATCCVWQEDYQHNFITLIPLKLESPSSYYCSSCATFNGMDRWGADLRNGILTYHTIDNTTTYWVDLGVTTPGDYASTNKGGYNKDTCFHVYGGEHNQAELEEAPYDECQKIRDSK</sequence>
<dbReference type="OrthoDB" id="2314589at2759"/>
<reference evidence="2 3" key="1">
    <citation type="submission" date="2018-06" db="EMBL/GenBank/DDBJ databases">
        <title>Comparative genomics reveals the genomic features of Rhizophagus irregularis, R. cerebriforme, R. diaphanum and Gigaspora rosea, and their symbiotic lifestyle signature.</title>
        <authorList>
            <person name="Morin E."/>
            <person name="San Clemente H."/>
            <person name="Chen E.C.H."/>
            <person name="De La Providencia I."/>
            <person name="Hainaut M."/>
            <person name="Kuo A."/>
            <person name="Kohler A."/>
            <person name="Murat C."/>
            <person name="Tang N."/>
            <person name="Roy S."/>
            <person name="Loubradou J."/>
            <person name="Henrissat B."/>
            <person name="Grigoriev I.V."/>
            <person name="Corradi N."/>
            <person name="Roux C."/>
            <person name="Martin F.M."/>
        </authorList>
    </citation>
    <scope>NUCLEOTIDE SEQUENCE [LARGE SCALE GENOMIC DNA]</scope>
    <source>
        <strain evidence="2 3">DAOM 194757</strain>
    </source>
</reference>
<feature type="transmembrane region" description="Helical" evidence="1">
    <location>
        <begin position="6"/>
        <end position="27"/>
    </location>
</feature>
<evidence type="ECO:0000313" key="3">
    <source>
        <dbReference type="Proteomes" id="UP000266673"/>
    </source>
</evidence>
<accession>A0A397W7E1</accession>
<dbReference type="AlphaFoldDB" id="A0A397W7E1"/>
<evidence type="ECO:0000256" key="1">
    <source>
        <dbReference type="SAM" id="Phobius"/>
    </source>
</evidence>
<dbReference type="Proteomes" id="UP000266673">
    <property type="component" value="Unassembled WGS sequence"/>
</dbReference>
<evidence type="ECO:0000313" key="2">
    <source>
        <dbReference type="EMBL" id="RIB30011.1"/>
    </source>
</evidence>
<keyword evidence="3" id="KW-1185">Reference proteome</keyword>
<keyword evidence="1" id="KW-0812">Transmembrane</keyword>
<organism evidence="2 3">
    <name type="scientific">Gigaspora rosea</name>
    <dbReference type="NCBI Taxonomy" id="44941"/>
    <lineage>
        <taxon>Eukaryota</taxon>
        <taxon>Fungi</taxon>
        <taxon>Fungi incertae sedis</taxon>
        <taxon>Mucoromycota</taxon>
        <taxon>Glomeromycotina</taxon>
        <taxon>Glomeromycetes</taxon>
        <taxon>Diversisporales</taxon>
        <taxon>Gigasporaceae</taxon>
        <taxon>Gigaspora</taxon>
    </lineage>
</organism>
<proteinExistence type="predicted"/>
<keyword evidence="1" id="KW-0472">Membrane</keyword>